<dbReference type="InterPro" id="IPR027246">
    <property type="entry name" value="Porin_Euk/Tom40"/>
</dbReference>
<sequence length="286" mass="30428">MSYFADIYKPVNNTINGPYANGIKFTGKTAPGSNLKVEGVANHKSVDGTFDSSLKFDSVNVKNGYKYTTTTKLDQSGDVTVGGTVGVTPAVNVGANVKFGTDGSSKQDVNVSYQDKDVATRVSVEHGNNYALTASVAGNRNGFILGAEYKTEVYPKFVFNTKNVNWAVGYKYNPSTNFALKVDKFEKLSLGFSQTVNPSTNVAVELVQDLVVPANQSKVAPGVFNFGVRHVVDANQTLIGRVNSKGTGNVGYLVKVNNNLGVNLSAEGSVSQAKVNKVGVNFDISL</sequence>
<name>A0AAW2YRU2_9EUKA</name>
<keyword evidence="2" id="KW-1185">Reference proteome</keyword>
<dbReference type="GO" id="GO:0008308">
    <property type="term" value="F:voltage-gated monoatomic anion channel activity"/>
    <property type="evidence" value="ECO:0007669"/>
    <property type="project" value="InterPro"/>
</dbReference>
<dbReference type="InterPro" id="IPR023614">
    <property type="entry name" value="Porin_dom_sf"/>
</dbReference>
<dbReference type="Proteomes" id="UP001431209">
    <property type="component" value="Unassembled WGS sequence"/>
</dbReference>
<dbReference type="PANTHER" id="PTHR11743:SF70">
    <property type="entry name" value="GH26960P-RELATED"/>
    <property type="match status" value="1"/>
</dbReference>
<dbReference type="Pfam" id="PF01459">
    <property type="entry name" value="Porin_3"/>
    <property type="match status" value="1"/>
</dbReference>
<dbReference type="PANTHER" id="PTHR11743">
    <property type="entry name" value="VOLTAGE-DEPENDENT ANION-SELECTIVE CHANNEL"/>
    <property type="match status" value="1"/>
</dbReference>
<protein>
    <submittedName>
        <fullName evidence="1">SLCO3</fullName>
    </submittedName>
</protein>
<evidence type="ECO:0000313" key="1">
    <source>
        <dbReference type="EMBL" id="KAL0480108.1"/>
    </source>
</evidence>
<proteinExistence type="predicted"/>
<reference evidence="1 2" key="1">
    <citation type="submission" date="2024-03" db="EMBL/GenBank/DDBJ databases">
        <title>The Acrasis kona genome and developmental transcriptomes reveal deep origins of eukaryotic multicellular pathways.</title>
        <authorList>
            <person name="Sheikh S."/>
            <person name="Fu C.-J."/>
            <person name="Brown M.W."/>
            <person name="Baldauf S.L."/>
        </authorList>
    </citation>
    <scope>NUCLEOTIDE SEQUENCE [LARGE SCALE GENOMIC DNA]</scope>
    <source>
        <strain evidence="1 2">ATCC MYA-3509</strain>
    </source>
</reference>
<comment type="caution">
    <text evidence="1">The sequence shown here is derived from an EMBL/GenBank/DDBJ whole genome shotgun (WGS) entry which is preliminary data.</text>
</comment>
<organism evidence="1 2">
    <name type="scientific">Acrasis kona</name>
    <dbReference type="NCBI Taxonomy" id="1008807"/>
    <lineage>
        <taxon>Eukaryota</taxon>
        <taxon>Discoba</taxon>
        <taxon>Heterolobosea</taxon>
        <taxon>Tetramitia</taxon>
        <taxon>Eutetramitia</taxon>
        <taxon>Acrasidae</taxon>
        <taxon>Acrasis</taxon>
    </lineage>
</organism>
<dbReference type="AlphaFoldDB" id="A0AAW2YRU2"/>
<dbReference type="Gene3D" id="2.40.160.10">
    <property type="entry name" value="Porin"/>
    <property type="match status" value="1"/>
</dbReference>
<dbReference type="GO" id="GO:0005741">
    <property type="term" value="C:mitochondrial outer membrane"/>
    <property type="evidence" value="ECO:0007669"/>
    <property type="project" value="InterPro"/>
</dbReference>
<evidence type="ECO:0000313" key="2">
    <source>
        <dbReference type="Proteomes" id="UP001431209"/>
    </source>
</evidence>
<gene>
    <name evidence="1" type="ORF">AKO1_007276</name>
</gene>
<accession>A0AAW2YRU2</accession>
<dbReference type="EMBL" id="JAOPGA020000625">
    <property type="protein sequence ID" value="KAL0480108.1"/>
    <property type="molecule type" value="Genomic_DNA"/>
</dbReference>
<dbReference type="InterPro" id="IPR001925">
    <property type="entry name" value="Porin_Euk"/>
</dbReference>